<organism evidence="2 3">
    <name type="scientific">Roseibium album</name>
    <dbReference type="NCBI Taxonomy" id="311410"/>
    <lineage>
        <taxon>Bacteria</taxon>
        <taxon>Pseudomonadati</taxon>
        <taxon>Pseudomonadota</taxon>
        <taxon>Alphaproteobacteria</taxon>
        <taxon>Hyphomicrobiales</taxon>
        <taxon>Stappiaceae</taxon>
        <taxon>Roseibium</taxon>
    </lineage>
</organism>
<proteinExistence type="predicted"/>
<dbReference type="AlphaFoldDB" id="A0A0M6ZC54"/>
<dbReference type="RefSeq" id="WP_055112161.1">
    <property type="nucleotide sequence ID" value="NZ_CANKXR010000005.1"/>
</dbReference>
<feature type="domain" description="Serine aminopeptidase S33" evidence="1">
    <location>
        <begin position="49"/>
        <end position="139"/>
    </location>
</feature>
<dbReference type="PANTHER" id="PTHR39624">
    <property type="entry name" value="PROTEIN INVOLVED IN RIMO-MEDIATED BETA-METHYLTHIOLATION OF RIBOSOMAL PROTEIN S12 YCAO"/>
    <property type="match status" value="1"/>
</dbReference>
<dbReference type="GO" id="GO:0016787">
    <property type="term" value="F:hydrolase activity"/>
    <property type="evidence" value="ECO:0007669"/>
    <property type="project" value="UniProtKB-KW"/>
</dbReference>
<sequence>MANRPLKLEFDGAHGARLAARLDLPAGKIRAFALFAHCFTCSKDIPAARHIAGALSAEGIAVLRFDFTGLGGSGGDFSSTGFSSNVEDLKLAADFLRQNYEAPRLLIGHSLGGAAILSVAGEIPEARAVVTIGAPSDADHVVHNFKGSVDEIRAKGAGDVDLAGRTFTIRREFLEDLEAQTVKAKAANLGKALLVMHAPLDDTVGIENATNIFVAAKHPKSFVSLDKADHLLTRSEDAAYAARVIAGWVSRYLDAETAPTASAARDGVDVVETGQGKFQSMVAVGNHRMIADEPADYGGYDSGPSPYEYLSTALGACTVMTLRMYADRKGLKVDRIGTRVLHNKVHAADCEDCSDDQKGRGGKIDRFERLITLEGELDAATRERMLEIADKCPVHRTLEAGAAVITREVEPGQ</sequence>
<dbReference type="ESTHER" id="9rhob-a0a0m6zc54">
    <property type="family name" value="Est-OsmC"/>
</dbReference>
<name>A0A0M6ZC54_9HYPH</name>
<dbReference type="FunFam" id="3.40.50.1820:FF:000487">
    <property type="entry name" value="Dienelactone hydrolase"/>
    <property type="match status" value="1"/>
</dbReference>
<keyword evidence="3" id="KW-1185">Reference proteome</keyword>
<reference evidence="3" key="1">
    <citation type="submission" date="2015-07" db="EMBL/GenBank/DDBJ databases">
        <authorList>
            <person name="Rodrigo-Torres Lidia"/>
            <person name="Arahal R.David."/>
        </authorList>
    </citation>
    <scope>NUCLEOTIDE SEQUENCE [LARGE SCALE GENOMIC DNA]</scope>
    <source>
        <strain evidence="3">CECT 5096</strain>
    </source>
</reference>
<dbReference type="PANTHER" id="PTHR39624:SF2">
    <property type="entry name" value="OSMC-LIKE PROTEIN"/>
    <property type="match status" value="1"/>
</dbReference>
<dbReference type="STRING" id="311410.LA5095_00831"/>
<dbReference type="InterPro" id="IPR029058">
    <property type="entry name" value="AB_hydrolase_fold"/>
</dbReference>
<dbReference type="InterPro" id="IPR022742">
    <property type="entry name" value="Hydrolase_4"/>
</dbReference>
<accession>A0A0M6ZC54</accession>
<dbReference type="Gene3D" id="3.40.50.1820">
    <property type="entry name" value="alpha/beta hydrolase"/>
    <property type="match status" value="1"/>
</dbReference>
<dbReference type="Gene3D" id="3.30.300.20">
    <property type="match status" value="1"/>
</dbReference>
<evidence type="ECO:0000313" key="2">
    <source>
        <dbReference type="EMBL" id="CTQ74252.1"/>
    </source>
</evidence>
<keyword evidence="2" id="KW-0378">Hydrolase</keyword>
<gene>
    <name evidence="2" type="ORF">LA5096_03971</name>
</gene>
<dbReference type="Pfam" id="PF02566">
    <property type="entry name" value="OsmC"/>
    <property type="match status" value="1"/>
</dbReference>
<dbReference type="Pfam" id="PF12146">
    <property type="entry name" value="Hydrolase_4"/>
    <property type="match status" value="1"/>
</dbReference>
<dbReference type="Proteomes" id="UP000049983">
    <property type="component" value="Unassembled WGS sequence"/>
</dbReference>
<dbReference type="OrthoDB" id="9789573at2"/>
<dbReference type="InterPro" id="IPR003718">
    <property type="entry name" value="OsmC/Ohr_fam"/>
</dbReference>
<dbReference type="GeneID" id="97671292"/>
<evidence type="ECO:0000259" key="1">
    <source>
        <dbReference type="Pfam" id="PF12146"/>
    </source>
</evidence>
<dbReference type="InterPro" id="IPR036102">
    <property type="entry name" value="OsmC/Ohrsf"/>
</dbReference>
<dbReference type="InterPro" id="IPR015946">
    <property type="entry name" value="KH_dom-like_a/b"/>
</dbReference>
<dbReference type="EMBL" id="CXWC01000011">
    <property type="protein sequence ID" value="CTQ74252.1"/>
    <property type="molecule type" value="Genomic_DNA"/>
</dbReference>
<protein>
    <submittedName>
        <fullName evidence="2">Exosortase A system-associated hydrolase 2</fullName>
    </submittedName>
</protein>
<dbReference type="SUPFAM" id="SSF82784">
    <property type="entry name" value="OsmC-like"/>
    <property type="match status" value="1"/>
</dbReference>
<dbReference type="SUPFAM" id="SSF53474">
    <property type="entry name" value="alpha/beta-Hydrolases"/>
    <property type="match status" value="1"/>
</dbReference>
<evidence type="ECO:0000313" key="3">
    <source>
        <dbReference type="Proteomes" id="UP000049983"/>
    </source>
</evidence>